<gene>
    <name evidence="5" type="ORF">SEMRO_977_G227010.1</name>
</gene>
<dbReference type="Proteomes" id="UP001153069">
    <property type="component" value="Unassembled WGS sequence"/>
</dbReference>
<keyword evidence="3" id="KW-1133">Transmembrane helix</keyword>
<feature type="compositionally biased region" description="Basic and acidic residues" evidence="2">
    <location>
        <begin position="401"/>
        <end position="414"/>
    </location>
</feature>
<name>A0A9N8ECL1_9STRA</name>
<sequence>MDYHNQNNPEDVRHDEVVVTASTSSTGTNADEEADAGIFSLWQSSSLLQSLWDQLAHETTPNNSVHNGSNTPALKVVAMTAGTKATPNQADSAQEQDFRRRTDTTPSTLKVVAMTTGATATADRAPLIRDEEEENDHDDKDDVICPLWTRLTEDGLHRWLRASVVQLGTFAARHPWTTVILTVLISFGVVIAGLFTNAKIVYKHREVFTPMNSYPALHGQWYDEQSGFEDTLEMNLIIHSHGDNVLQVPAVLKAFEALGIIQNTPGYAPLCAQSTYIDPDTKENTCWIWSVTEFWDHNRTLFEQEFSDPNNANSTDDLIRAVSQSVTKEGFPIFHEVILGAFEKAANYSSALFPEAVGDDDKHSNMMIPYDASSSSSSSHDDEKEGQPSWFHHMAMHSHSHSHDDSHEDFDSRDGNATTRPPRRRRPDPDFWLQHVPAFIVSIGFPPADNVYEFQEVALKNLQALQQQWIQQEGTDQNPLSLRLEFFCSYAYELEYERAMEEDMPLVPAVFFVMLFFTMFVFHQYTGSNSNNNSNNNNKSCWASRSSLGLASVATIGLSLMSGFGMCFCWGIPFSNITQMVPFIILGVGLDDTFILTGAYFRRLQQSQKEEEEDARAHVRKGPSKKASSGTASYPFDAECGGQPQKQDAHSSTIEEDREERVVQRIHDTLNEVGLSISLTTITTTSAFVLGVISTVPGIRWLCIYASVTVVFDFLYQVTFFLALLVLDERRVAGTLFKGGCWRCICEYCFCCCMCFRCVGAPGGSDSPAQRRGSSNLTHPGSSMDLVSAAFKEAVTKEQEEFFMDRAMRWYARQLLRPGVKVVVIMMFLAVTGLNIYSASMLEQQFNIEDYVPKESYTRSFLGALEDYTSLRASMAVYFRDVDQSDPEIQRQMLDYIDEISKLPQIDAQPQTCWIRDMYEILSVYENVKDMDWSNSSTTPDPRTSKKCYLAQAVMEANITFEERLDVMMNVPVIRDVYGWDIVRDEEGRITTSRCYFNIKHIDLHHIDEQIAMLEDQRDVTLSQPINQHLGKNEDLPFFAYDDLFGYWELYTVAIQELIFTTIWGVVAVCVVGFVIIPHWTAVCFVGPLIVMLYFNLLGTMQFCGIYINTVTYVTVVISIGLLVDFLMHILLRYYETKGRTREEKVKETLETMGVSMMLGGFTTWLGVIPLAFSTTKIFMTLFIAFFAMVTWGLLVGLVFLPVLLSIFGPVVTTATSVTTKPPKKKKVAVRGRKLYGSDLMSSSRYSQTEDETVASHRFHESPSPCRSARPSLSVWVERTHSLSDGDSLDDDSFVTCVSK</sequence>
<feature type="transmembrane region" description="Helical" evidence="3">
    <location>
        <begin position="1058"/>
        <end position="1077"/>
    </location>
</feature>
<protein>
    <submittedName>
        <fullName evidence="5">Protein patched homolog 1</fullName>
    </submittedName>
</protein>
<reference evidence="5" key="1">
    <citation type="submission" date="2020-06" db="EMBL/GenBank/DDBJ databases">
        <authorList>
            <consortium name="Plant Systems Biology data submission"/>
        </authorList>
    </citation>
    <scope>NUCLEOTIDE SEQUENCE</scope>
    <source>
        <strain evidence="5">D6</strain>
    </source>
</reference>
<evidence type="ECO:0000259" key="4">
    <source>
        <dbReference type="PROSITE" id="PS50156"/>
    </source>
</evidence>
<feature type="region of interest" description="Disordered" evidence="2">
    <location>
        <begin position="1242"/>
        <end position="1271"/>
    </location>
</feature>
<dbReference type="Pfam" id="PF12349">
    <property type="entry name" value="Sterol-sensing"/>
    <property type="match status" value="2"/>
</dbReference>
<dbReference type="InterPro" id="IPR053958">
    <property type="entry name" value="HMGCR/SNAP/NPC1-like_SSD"/>
</dbReference>
<dbReference type="SUPFAM" id="SSF82866">
    <property type="entry name" value="Multidrug efflux transporter AcrB transmembrane domain"/>
    <property type="match status" value="2"/>
</dbReference>
<feature type="region of interest" description="Disordered" evidence="2">
    <location>
        <begin position="364"/>
        <end position="427"/>
    </location>
</feature>
<organism evidence="5 6">
    <name type="scientific">Seminavis robusta</name>
    <dbReference type="NCBI Taxonomy" id="568900"/>
    <lineage>
        <taxon>Eukaryota</taxon>
        <taxon>Sar</taxon>
        <taxon>Stramenopiles</taxon>
        <taxon>Ochrophyta</taxon>
        <taxon>Bacillariophyta</taxon>
        <taxon>Bacillariophyceae</taxon>
        <taxon>Bacillariophycidae</taxon>
        <taxon>Naviculales</taxon>
        <taxon>Naviculaceae</taxon>
        <taxon>Seminavis</taxon>
    </lineage>
</organism>
<keyword evidence="6" id="KW-1185">Reference proteome</keyword>
<proteinExistence type="inferred from homology"/>
<comment type="caution">
    <text evidence="5">The sequence shown here is derived from an EMBL/GenBank/DDBJ whole genome shotgun (WGS) entry which is preliminary data.</text>
</comment>
<dbReference type="Gene3D" id="1.20.1640.10">
    <property type="entry name" value="Multidrug efflux transporter AcrB transmembrane domain"/>
    <property type="match status" value="2"/>
</dbReference>
<feature type="transmembrane region" description="Helical" evidence="3">
    <location>
        <begin position="1153"/>
        <end position="1173"/>
    </location>
</feature>
<dbReference type="GO" id="GO:0016020">
    <property type="term" value="C:membrane"/>
    <property type="evidence" value="ECO:0007669"/>
    <property type="project" value="TreeGrafter"/>
</dbReference>
<dbReference type="PANTHER" id="PTHR10796">
    <property type="entry name" value="PATCHED-RELATED"/>
    <property type="match status" value="1"/>
</dbReference>
<evidence type="ECO:0000313" key="5">
    <source>
        <dbReference type="EMBL" id="CAB9518961.1"/>
    </source>
</evidence>
<keyword evidence="3" id="KW-0812">Transmembrane</keyword>
<evidence type="ECO:0000256" key="1">
    <source>
        <dbReference type="ARBA" id="ARBA00005585"/>
    </source>
</evidence>
<feature type="transmembrane region" description="Helical" evidence="3">
    <location>
        <begin position="506"/>
        <end position="527"/>
    </location>
</feature>
<feature type="compositionally biased region" description="Polar residues" evidence="2">
    <location>
        <begin position="83"/>
        <end position="95"/>
    </location>
</feature>
<dbReference type="PROSITE" id="PS50156">
    <property type="entry name" value="SSD"/>
    <property type="match status" value="1"/>
</dbReference>
<dbReference type="PANTHER" id="PTHR10796:SF92">
    <property type="entry name" value="PATCHED-RELATED, ISOFORM A"/>
    <property type="match status" value="1"/>
</dbReference>
<dbReference type="InterPro" id="IPR051697">
    <property type="entry name" value="Patched_domain-protein"/>
</dbReference>
<feature type="transmembrane region" description="Helical" evidence="3">
    <location>
        <begin position="673"/>
        <end position="693"/>
    </location>
</feature>
<dbReference type="OrthoDB" id="5873834at2759"/>
<feature type="region of interest" description="Disordered" evidence="2">
    <location>
        <begin position="83"/>
        <end position="105"/>
    </location>
</feature>
<feature type="transmembrane region" description="Helical" evidence="3">
    <location>
        <begin position="699"/>
        <end position="727"/>
    </location>
</feature>
<comment type="similarity">
    <text evidence="1">Belongs to the patched family.</text>
</comment>
<dbReference type="EMBL" id="CAICTM010000975">
    <property type="protein sequence ID" value="CAB9518961.1"/>
    <property type="molecule type" value="Genomic_DNA"/>
</dbReference>
<dbReference type="InterPro" id="IPR000731">
    <property type="entry name" value="SSD"/>
</dbReference>
<evidence type="ECO:0000256" key="3">
    <source>
        <dbReference type="SAM" id="Phobius"/>
    </source>
</evidence>
<feature type="transmembrane region" description="Helical" evidence="3">
    <location>
        <begin position="548"/>
        <end position="574"/>
    </location>
</feature>
<feature type="transmembrane region" description="Helical" evidence="3">
    <location>
        <begin position="1179"/>
        <end position="1205"/>
    </location>
</feature>
<keyword evidence="3" id="KW-0472">Membrane</keyword>
<feature type="transmembrane region" description="Helical" evidence="3">
    <location>
        <begin position="1089"/>
        <end position="1108"/>
    </location>
</feature>
<feature type="transmembrane region" description="Helical" evidence="3">
    <location>
        <begin position="818"/>
        <end position="837"/>
    </location>
</feature>
<evidence type="ECO:0000256" key="2">
    <source>
        <dbReference type="SAM" id="MobiDB-lite"/>
    </source>
</evidence>
<evidence type="ECO:0000313" key="6">
    <source>
        <dbReference type="Proteomes" id="UP001153069"/>
    </source>
</evidence>
<feature type="transmembrane region" description="Helical" evidence="3">
    <location>
        <begin position="1114"/>
        <end position="1132"/>
    </location>
</feature>
<feature type="transmembrane region" description="Helical" evidence="3">
    <location>
        <begin position="176"/>
        <end position="195"/>
    </location>
</feature>
<accession>A0A9N8ECL1</accession>
<feature type="domain" description="SSD" evidence="4">
    <location>
        <begin position="503"/>
        <end position="727"/>
    </location>
</feature>
<feature type="region of interest" description="Disordered" evidence="2">
    <location>
        <begin position="611"/>
        <end position="654"/>
    </location>
</feature>